<dbReference type="Proteomes" id="UP001501237">
    <property type="component" value="Unassembled WGS sequence"/>
</dbReference>
<dbReference type="PANTHER" id="PTHR39428:SF1">
    <property type="entry name" value="F420H(2)-DEPENDENT QUINONE REDUCTASE RV1261C"/>
    <property type="match status" value="1"/>
</dbReference>
<comment type="catalytic activity">
    <reaction evidence="2">
        <text>oxidized coenzyme F420-(gamma-L-Glu)(n) + a quinol + H(+) = reduced coenzyme F420-(gamma-L-Glu)(n) + a quinone</text>
        <dbReference type="Rhea" id="RHEA:39663"/>
        <dbReference type="Rhea" id="RHEA-COMP:12939"/>
        <dbReference type="Rhea" id="RHEA-COMP:14378"/>
        <dbReference type="ChEBI" id="CHEBI:15378"/>
        <dbReference type="ChEBI" id="CHEBI:24646"/>
        <dbReference type="ChEBI" id="CHEBI:132124"/>
        <dbReference type="ChEBI" id="CHEBI:133980"/>
        <dbReference type="ChEBI" id="CHEBI:139511"/>
    </reaction>
</comment>
<evidence type="ECO:0000256" key="2">
    <source>
        <dbReference type="ARBA" id="ARBA00049106"/>
    </source>
</evidence>
<reference evidence="4" key="1">
    <citation type="journal article" date="2019" name="Int. J. Syst. Evol. Microbiol.">
        <title>The Global Catalogue of Microorganisms (GCM) 10K type strain sequencing project: providing services to taxonomists for standard genome sequencing and annotation.</title>
        <authorList>
            <consortium name="The Broad Institute Genomics Platform"/>
            <consortium name="The Broad Institute Genome Sequencing Center for Infectious Disease"/>
            <person name="Wu L."/>
            <person name="Ma J."/>
        </authorList>
    </citation>
    <scope>NUCLEOTIDE SEQUENCE [LARGE SCALE GENOMIC DNA]</scope>
    <source>
        <strain evidence="4">JCM 9377</strain>
    </source>
</reference>
<comment type="similarity">
    <text evidence="1">Belongs to the F420H(2)-dependent quinone reductase family.</text>
</comment>
<sequence>MDSPTGWVRKHIDAYVASGGEKGHDYHGRPSLLLTTTGRRSGLRRRTALIYGLHGESPVVVASNGGAADHPLWFANLAADPAVEVQVGAEVFTATARLATEAERPALWEQMVGIHPEYASYQRKCERLIPVVVLDRA</sequence>
<dbReference type="Gene3D" id="2.30.110.10">
    <property type="entry name" value="Electron Transport, Fmn-binding Protein, Chain A"/>
    <property type="match status" value="1"/>
</dbReference>
<comment type="caution">
    <text evidence="3">The sequence shown here is derived from an EMBL/GenBank/DDBJ whole genome shotgun (WGS) entry which is preliminary data.</text>
</comment>
<dbReference type="InterPro" id="IPR012349">
    <property type="entry name" value="Split_barrel_FMN-bd"/>
</dbReference>
<organism evidence="3 4">
    <name type="scientific">Actinocorallia longicatena</name>
    <dbReference type="NCBI Taxonomy" id="111803"/>
    <lineage>
        <taxon>Bacteria</taxon>
        <taxon>Bacillati</taxon>
        <taxon>Actinomycetota</taxon>
        <taxon>Actinomycetes</taxon>
        <taxon>Streptosporangiales</taxon>
        <taxon>Thermomonosporaceae</taxon>
        <taxon>Actinocorallia</taxon>
    </lineage>
</organism>
<accession>A0ABP6QMP9</accession>
<keyword evidence="4" id="KW-1185">Reference proteome</keyword>
<dbReference type="Pfam" id="PF04075">
    <property type="entry name" value="F420H2_quin_red"/>
    <property type="match status" value="1"/>
</dbReference>
<dbReference type="PANTHER" id="PTHR39428">
    <property type="entry name" value="F420H(2)-DEPENDENT QUINONE REDUCTASE RV1261C"/>
    <property type="match status" value="1"/>
</dbReference>
<proteinExistence type="inferred from homology"/>
<dbReference type="NCBIfam" id="TIGR00026">
    <property type="entry name" value="hi_GC_TIGR00026"/>
    <property type="match status" value="1"/>
</dbReference>
<evidence type="ECO:0000313" key="3">
    <source>
        <dbReference type="EMBL" id="GAA3235866.1"/>
    </source>
</evidence>
<name>A0ABP6QMP9_9ACTN</name>
<evidence type="ECO:0000256" key="1">
    <source>
        <dbReference type="ARBA" id="ARBA00008710"/>
    </source>
</evidence>
<dbReference type="EMBL" id="BAAAUV010000029">
    <property type="protein sequence ID" value="GAA3235866.1"/>
    <property type="molecule type" value="Genomic_DNA"/>
</dbReference>
<protein>
    <submittedName>
        <fullName evidence="3">Nitroreductase family deazaflavin-dependent oxidoreductase</fullName>
    </submittedName>
</protein>
<gene>
    <name evidence="3" type="ORF">GCM10010468_69840</name>
</gene>
<dbReference type="InterPro" id="IPR004378">
    <property type="entry name" value="F420H2_quin_Rdtase"/>
</dbReference>
<evidence type="ECO:0000313" key="4">
    <source>
        <dbReference type="Proteomes" id="UP001501237"/>
    </source>
</evidence>